<evidence type="ECO:0000313" key="2">
    <source>
        <dbReference type="EMBL" id="MPM31255.1"/>
    </source>
</evidence>
<dbReference type="Pfam" id="PF02661">
    <property type="entry name" value="Fic"/>
    <property type="match status" value="1"/>
</dbReference>
<comment type="caution">
    <text evidence="2">The sequence shown here is derived from an EMBL/GenBank/DDBJ whole genome shotgun (WGS) entry which is preliminary data.</text>
</comment>
<organism evidence="2">
    <name type="scientific">bioreactor metagenome</name>
    <dbReference type="NCBI Taxonomy" id="1076179"/>
    <lineage>
        <taxon>unclassified sequences</taxon>
        <taxon>metagenomes</taxon>
        <taxon>ecological metagenomes</taxon>
    </lineage>
</organism>
<dbReference type="Gene3D" id="1.10.3290.10">
    <property type="entry name" value="Fido-like domain"/>
    <property type="match status" value="1"/>
</dbReference>
<dbReference type="AlphaFoldDB" id="A0A644YRP4"/>
<sequence>MFHYEFVFIHPFADGNGRMARLWQTILLAEWNPVFRYLPIESSIHVYQSDYYAAIAQCHSMGHSNLFIEFMLEKISDSLDLVLKQASTANDFASSYVLRLLSVMEPGIPYTAAQMLSMLELKSKETLRKHYINPALDSGLIIMGLPDKPTSRNQTYIKK</sequence>
<dbReference type="PROSITE" id="PS51459">
    <property type="entry name" value="FIDO"/>
    <property type="match status" value="1"/>
</dbReference>
<dbReference type="PANTHER" id="PTHR13504">
    <property type="entry name" value="FIDO DOMAIN-CONTAINING PROTEIN DDB_G0283145"/>
    <property type="match status" value="1"/>
</dbReference>
<dbReference type="EMBL" id="VSSQ01006021">
    <property type="protein sequence ID" value="MPM31255.1"/>
    <property type="molecule type" value="Genomic_DNA"/>
</dbReference>
<reference evidence="2" key="1">
    <citation type="submission" date="2019-08" db="EMBL/GenBank/DDBJ databases">
        <authorList>
            <person name="Kucharzyk K."/>
            <person name="Murdoch R.W."/>
            <person name="Higgins S."/>
            <person name="Loffler F."/>
        </authorList>
    </citation>
    <scope>NUCLEOTIDE SEQUENCE</scope>
</reference>
<accession>A0A644YRP4</accession>
<dbReference type="Pfam" id="PF21247">
    <property type="entry name" value="Fic-like_C"/>
    <property type="match status" value="1"/>
</dbReference>
<dbReference type="PANTHER" id="PTHR13504:SF38">
    <property type="entry name" value="FIDO DOMAIN-CONTAINING PROTEIN"/>
    <property type="match status" value="1"/>
</dbReference>
<feature type="domain" description="Fido" evidence="1">
    <location>
        <begin position="1"/>
        <end position="73"/>
    </location>
</feature>
<protein>
    <recommendedName>
        <fullName evidence="1">Fido domain-containing protein</fullName>
    </recommendedName>
</protein>
<dbReference type="InterPro" id="IPR003812">
    <property type="entry name" value="Fido"/>
</dbReference>
<dbReference type="InterPro" id="IPR036597">
    <property type="entry name" value="Fido-like_dom_sf"/>
</dbReference>
<proteinExistence type="predicted"/>
<dbReference type="InterPro" id="IPR049514">
    <property type="entry name" value="Fic-like_C"/>
</dbReference>
<evidence type="ECO:0000259" key="1">
    <source>
        <dbReference type="PROSITE" id="PS51459"/>
    </source>
</evidence>
<dbReference type="InterPro" id="IPR040198">
    <property type="entry name" value="Fido_containing"/>
</dbReference>
<dbReference type="SUPFAM" id="SSF140931">
    <property type="entry name" value="Fic-like"/>
    <property type="match status" value="1"/>
</dbReference>
<gene>
    <name evidence="2" type="ORF">SDC9_77810</name>
</gene>
<name>A0A644YRP4_9ZZZZ</name>